<feature type="region of interest" description="Disordered" evidence="1">
    <location>
        <begin position="1"/>
        <end position="22"/>
    </location>
</feature>
<evidence type="ECO:0000313" key="2">
    <source>
        <dbReference type="EMBL" id="MDQ0191122.1"/>
    </source>
</evidence>
<dbReference type="RefSeq" id="WP_307016661.1">
    <property type="nucleotide sequence ID" value="NZ_JAUANV010000014.1"/>
</dbReference>
<protein>
    <submittedName>
        <fullName evidence="2">Uncharacterized protein</fullName>
    </submittedName>
</protein>
<reference evidence="2 3" key="1">
    <citation type="submission" date="2023-07" db="EMBL/GenBank/DDBJ databases">
        <title>Genomic Encyclopedia of Type Strains, Phase IV (KMG-IV): sequencing the most valuable type-strain genomes for metagenomic binning, comparative biology and taxonomic classification.</title>
        <authorList>
            <person name="Goeker M."/>
        </authorList>
    </citation>
    <scope>NUCLEOTIDE SEQUENCE [LARGE SCALE GENOMIC DNA]</scope>
    <source>
        <strain evidence="2 3">DSM 4006</strain>
    </source>
</reference>
<accession>A0ABT9XLD3</accession>
<keyword evidence="3" id="KW-1185">Reference proteome</keyword>
<dbReference type="Proteomes" id="UP001232973">
    <property type="component" value="Unassembled WGS sequence"/>
</dbReference>
<organism evidence="2 3">
    <name type="scientific">Alicyclobacillus cycloheptanicus</name>
    <dbReference type="NCBI Taxonomy" id="1457"/>
    <lineage>
        <taxon>Bacteria</taxon>
        <taxon>Bacillati</taxon>
        <taxon>Bacillota</taxon>
        <taxon>Bacilli</taxon>
        <taxon>Bacillales</taxon>
        <taxon>Alicyclobacillaceae</taxon>
        <taxon>Alicyclobacillus</taxon>
    </lineage>
</organism>
<evidence type="ECO:0000313" key="3">
    <source>
        <dbReference type="Proteomes" id="UP001232973"/>
    </source>
</evidence>
<dbReference type="EMBL" id="JAUSTP010000031">
    <property type="protein sequence ID" value="MDQ0191122.1"/>
    <property type="molecule type" value="Genomic_DNA"/>
</dbReference>
<evidence type="ECO:0000256" key="1">
    <source>
        <dbReference type="SAM" id="MobiDB-lite"/>
    </source>
</evidence>
<sequence>MRYAGRPCRPADKVVDSPRGKPGCSGTFADLPGCFGVRVQRRDPLLGDIPADRSVSADLYLPISPMLPSTVTGRPERLLPRRSSSRRSFPKSLFPGRRWTSTSIAAFIACGLALNESWARPGDVR</sequence>
<gene>
    <name evidence="2" type="ORF">J2S03_002990</name>
</gene>
<proteinExistence type="predicted"/>
<feature type="compositionally biased region" description="Basic and acidic residues" evidence="1">
    <location>
        <begin position="9"/>
        <end position="19"/>
    </location>
</feature>
<name>A0ABT9XLD3_9BACL</name>
<comment type="caution">
    <text evidence="2">The sequence shown here is derived from an EMBL/GenBank/DDBJ whole genome shotgun (WGS) entry which is preliminary data.</text>
</comment>